<evidence type="ECO:0000313" key="3">
    <source>
        <dbReference type="EMBL" id="MFD2095572.1"/>
    </source>
</evidence>
<keyword evidence="1" id="KW-0812">Transmembrane</keyword>
<keyword evidence="3" id="KW-0406">Ion transport</keyword>
<keyword evidence="1" id="KW-1133">Transmembrane helix</keyword>
<dbReference type="EMBL" id="JBHUHT010000009">
    <property type="protein sequence ID" value="MFD2095572.1"/>
    <property type="molecule type" value="Genomic_DNA"/>
</dbReference>
<gene>
    <name evidence="3" type="ORF">ACFSJ3_06195</name>
</gene>
<dbReference type="SUPFAM" id="SSF81324">
    <property type="entry name" value="Voltage-gated potassium channels"/>
    <property type="match status" value="1"/>
</dbReference>
<evidence type="ECO:0000313" key="4">
    <source>
        <dbReference type="Proteomes" id="UP001597380"/>
    </source>
</evidence>
<dbReference type="Gene3D" id="1.10.287.70">
    <property type="match status" value="1"/>
</dbReference>
<comment type="caution">
    <text evidence="3">The sequence shown here is derived from an EMBL/GenBank/DDBJ whole genome shotgun (WGS) entry which is preliminary data.</text>
</comment>
<protein>
    <submittedName>
        <fullName evidence="3">Potassium channel family protein</fullName>
    </submittedName>
</protein>
<feature type="transmembrane region" description="Helical" evidence="1">
    <location>
        <begin position="20"/>
        <end position="37"/>
    </location>
</feature>
<feature type="transmembrane region" description="Helical" evidence="1">
    <location>
        <begin position="200"/>
        <end position="225"/>
    </location>
</feature>
<dbReference type="Pfam" id="PF07885">
    <property type="entry name" value="Ion_trans_2"/>
    <property type="match status" value="1"/>
</dbReference>
<dbReference type="GO" id="GO:0034220">
    <property type="term" value="P:monoatomic ion transmembrane transport"/>
    <property type="evidence" value="ECO:0007669"/>
    <property type="project" value="UniProtKB-KW"/>
</dbReference>
<feature type="transmembrane region" description="Helical" evidence="1">
    <location>
        <begin position="92"/>
        <end position="115"/>
    </location>
</feature>
<proteinExistence type="predicted"/>
<feature type="transmembrane region" description="Helical" evidence="1">
    <location>
        <begin position="68"/>
        <end position="86"/>
    </location>
</feature>
<dbReference type="Proteomes" id="UP001597380">
    <property type="component" value="Unassembled WGS sequence"/>
</dbReference>
<accession>A0ABW4XJ50</accession>
<name>A0ABW4XJ50_9GAMM</name>
<feature type="transmembrane region" description="Helical" evidence="1">
    <location>
        <begin position="43"/>
        <end position="61"/>
    </location>
</feature>
<evidence type="ECO:0000256" key="1">
    <source>
        <dbReference type="SAM" id="Phobius"/>
    </source>
</evidence>
<dbReference type="RefSeq" id="WP_345340355.1">
    <property type="nucleotide sequence ID" value="NZ_BAABLI010000014.1"/>
</dbReference>
<keyword evidence="3" id="KW-0407">Ion channel</keyword>
<evidence type="ECO:0000259" key="2">
    <source>
        <dbReference type="Pfam" id="PF07885"/>
    </source>
</evidence>
<keyword evidence="3" id="KW-0813">Transport</keyword>
<keyword evidence="4" id="KW-1185">Reference proteome</keyword>
<dbReference type="InterPro" id="IPR013099">
    <property type="entry name" value="K_chnl_dom"/>
</dbReference>
<keyword evidence="1" id="KW-0472">Membrane</keyword>
<reference evidence="4" key="1">
    <citation type="journal article" date="2019" name="Int. J. Syst. Evol. Microbiol.">
        <title>The Global Catalogue of Microorganisms (GCM) 10K type strain sequencing project: providing services to taxonomists for standard genome sequencing and annotation.</title>
        <authorList>
            <consortium name="The Broad Institute Genomics Platform"/>
            <consortium name="The Broad Institute Genome Sequencing Center for Infectious Disease"/>
            <person name="Wu L."/>
            <person name="Ma J."/>
        </authorList>
    </citation>
    <scope>NUCLEOTIDE SEQUENCE [LARGE SCALE GENOMIC DNA]</scope>
    <source>
        <strain evidence="4">CGMCC 1.10992</strain>
    </source>
</reference>
<organism evidence="3 4">
    <name type="scientific">Corallincola platygyrae</name>
    <dbReference type="NCBI Taxonomy" id="1193278"/>
    <lineage>
        <taxon>Bacteria</taxon>
        <taxon>Pseudomonadati</taxon>
        <taxon>Pseudomonadota</taxon>
        <taxon>Gammaproteobacteria</taxon>
        <taxon>Alteromonadales</taxon>
        <taxon>Psychromonadaceae</taxon>
        <taxon>Corallincola</taxon>
    </lineage>
</organism>
<feature type="domain" description="Potassium channel" evidence="2">
    <location>
        <begin position="148"/>
        <end position="220"/>
    </location>
</feature>
<feature type="transmembrane region" description="Helical" evidence="1">
    <location>
        <begin position="127"/>
        <end position="147"/>
    </location>
</feature>
<sequence length="238" mass="26662">MSRILANAPHLQRLRPKLCFHYLFVSLLLLIVLPPHMEGVIGVAITEAMLSLVMLSSLYLVVEQKRSLYVGIALFLPAMFLSWNEVYIGQQFAHYVPAAANIVFFGFVSIQIFRYLIKQLHPNTEMVLAATSLYLILGVLWAFIYAALELKYPGSFNLGARIDSGTFSELLSDMVYFSFVTLTTLGYGDISPQNSFSESWVVLEAVLGQFYVAIVLARILGLYVARELDEESNGSDEN</sequence>